<protein>
    <recommendedName>
        <fullName evidence="1">Glycosyl transferase family 25 domain-containing protein</fullName>
    </recommendedName>
</protein>
<evidence type="ECO:0000313" key="2">
    <source>
        <dbReference type="EMBL" id="TRM69291.1"/>
    </source>
</evidence>
<comment type="caution">
    <text evidence="2">The sequence shown here is derived from an EMBL/GenBank/DDBJ whole genome shotgun (WGS) entry which is preliminary data.</text>
</comment>
<evidence type="ECO:0000313" key="3">
    <source>
        <dbReference type="Proteomes" id="UP000320762"/>
    </source>
</evidence>
<name>A0A550CWX2_9AGAR</name>
<dbReference type="OrthoDB" id="47375at2759"/>
<dbReference type="STRING" id="97359.A0A550CWX2"/>
<dbReference type="InterPro" id="IPR002654">
    <property type="entry name" value="Glyco_trans_25"/>
</dbReference>
<dbReference type="EMBL" id="VDMD01000001">
    <property type="protein sequence ID" value="TRM69291.1"/>
    <property type="molecule type" value="Genomic_DNA"/>
</dbReference>
<organism evidence="2 3">
    <name type="scientific">Schizophyllum amplum</name>
    <dbReference type="NCBI Taxonomy" id="97359"/>
    <lineage>
        <taxon>Eukaryota</taxon>
        <taxon>Fungi</taxon>
        <taxon>Dikarya</taxon>
        <taxon>Basidiomycota</taxon>
        <taxon>Agaricomycotina</taxon>
        <taxon>Agaricomycetes</taxon>
        <taxon>Agaricomycetidae</taxon>
        <taxon>Agaricales</taxon>
        <taxon>Schizophyllaceae</taxon>
        <taxon>Schizophyllum</taxon>
    </lineage>
</organism>
<reference evidence="2 3" key="1">
    <citation type="journal article" date="2019" name="New Phytol.">
        <title>Comparative genomics reveals unique wood-decay strategies and fruiting body development in the Schizophyllaceae.</title>
        <authorList>
            <person name="Almasi E."/>
            <person name="Sahu N."/>
            <person name="Krizsan K."/>
            <person name="Balint B."/>
            <person name="Kovacs G.M."/>
            <person name="Kiss B."/>
            <person name="Cseklye J."/>
            <person name="Drula E."/>
            <person name="Henrissat B."/>
            <person name="Nagy I."/>
            <person name="Chovatia M."/>
            <person name="Adam C."/>
            <person name="LaButti K."/>
            <person name="Lipzen A."/>
            <person name="Riley R."/>
            <person name="Grigoriev I.V."/>
            <person name="Nagy L.G."/>
        </authorList>
    </citation>
    <scope>NUCLEOTIDE SEQUENCE [LARGE SCALE GENOMIC DNA]</scope>
    <source>
        <strain evidence="2 3">NL-1724</strain>
    </source>
</reference>
<dbReference type="Proteomes" id="UP000320762">
    <property type="component" value="Unassembled WGS sequence"/>
</dbReference>
<feature type="domain" description="Glycosyl transferase family 25" evidence="1">
    <location>
        <begin position="184"/>
        <end position="305"/>
    </location>
</feature>
<sequence>MTAMSSLLQITNRRRAIPLLALALLGLATMSIMLSARHQSQHPVLGVASQAFVISLPSRNIRRRDMYRLAKMMNARWDIVDATNTVDPAVARILSHVRRTREHALIDTRHSSYDKLSDEIDMPFQWPERIEDLAISDASIPAHGSDNWHSSPVEAPEDEHQMTCATKDFTLFPYSPDMPDWLILSAPRVACWQSHVSVIRRIVDEKAAGPFIILEDDVDMEKDTARRLRALWPLLPQDWDIVFLGHCWSNEAHHPPLHPELTPLFPLRQTHIHPSNGPKCTHAYAISRAGARRLLLHLRHIPFAYSRAIDQALSWLVASGRLNSFSVVPSVVVQRKTDGSDINKNTSKAWRDDLVDGCFART</sequence>
<proteinExistence type="predicted"/>
<dbReference type="Pfam" id="PF01755">
    <property type="entry name" value="Glyco_transf_25"/>
    <property type="match status" value="1"/>
</dbReference>
<accession>A0A550CWX2</accession>
<keyword evidence="3" id="KW-1185">Reference proteome</keyword>
<evidence type="ECO:0000259" key="1">
    <source>
        <dbReference type="Pfam" id="PF01755"/>
    </source>
</evidence>
<dbReference type="AlphaFoldDB" id="A0A550CWX2"/>
<gene>
    <name evidence="2" type="ORF">BD626DRAFT_473575</name>
</gene>